<gene>
    <name evidence="9" type="ORF">EV193_103122</name>
</gene>
<dbReference type="OrthoDB" id="5198800at2"/>
<keyword evidence="5" id="KW-0132">Cell division</keyword>
<evidence type="ECO:0000256" key="8">
    <source>
        <dbReference type="ARBA" id="ARBA00031737"/>
    </source>
</evidence>
<evidence type="ECO:0000313" key="10">
    <source>
        <dbReference type="Proteomes" id="UP000294257"/>
    </source>
</evidence>
<sequence>MPLNPKEVAGKRFSSPVIGNRAYREDEVRAFLRRVAATMRGRDKVTPVEITRVSFSRPKRNELGYSEDEVDAYLEDLAEELSRRSRT</sequence>
<keyword evidence="7" id="KW-0131">Cell cycle</keyword>
<dbReference type="NCBIfam" id="TIGR03544">
    <property type="entry name" value="DivI1A_domain"/>
    <property type="match status" value="2"/>
</dbReference>
<evidence type="ECO:0000256" key="4">
    <source>
        <dbReference type="ARBA" id="ARBA00022490"/>
    </source>
</evidence>
<reference evidence="9 10" key="1">
    <citation type="submission" date="2019-02" db="EMBL/GenBank/DDBJ databases">
        <title>Genomic Encyclopedia of Type Strains, Phase IV (KMG-IV): sequencing the most valuable type-strain genomes for metagenomic binning, comparative biology and taxonomic classification.</title>
        <authorList>
            <person name="Goeker M."/>
        </authorList>
    </citation>
    <scope>NUCLEOTIDE SEQUENCE [LARGE SCALE GENOMIC DNA]</scope>
    <source>
        <strain evidence="9 10">DSM 101727</strain>
    </source>
</reference>
<comment type="subcellular location">
    <subcellularLocation>
        <location evidence="1">Cytoplasm</location>
    </subcellularLocation>
</comment>
<keyword evidence="4" id="KW-0963">Cytoplasm</keyword>
<evidence type="ECO:0000256" key="2">
    <source>
        <dbReference type="ARBA" id="ARBA00009008"/>
    </source>
</evidence>
<evidence type="ECO:0000313" key="9">
    <source>
        <dbReference type="EMBL" id="RZS40808.1"/>
    </source>
</evidence>
<dbReference type="Gene3D" id="6.10.250.660">
    <property type="match status" value="2"/>
</dbReference>
<evidence type="ECO:0000256" key="1">
    <source>
        <dbReference type="ARBA" id="ARBA00004496"/>
    </source>
</evidence>
<evidence type="ECO:0000256" key="6">
    <source>
        <dbReference type="ARBA" id="ARBA00023054"/>
    </source>
</evidence>
<dbReference type="GO" id="GO:0051301">
    <property type="term" value="P:cell division"/>
    <property type="evidence" value="ECO:0007669"/>
    <property type="project" value="UniProtKB-KW"/>
</dbReference>
<dbReference type="InterPro" id="IPR007793">
    <property type="entry name" value="DivIVA_fam"/>
</dbReference>
<dbReference type="InterPro" id="IPR019933">
    <property type="entry name" value="DivIVA_domain"/>
</dbReference>
<comment type="caution">
    <text evidence="9">The sequence shown here is derived from an EMBL/GenBank/DDBJ whole genome shotgun (WGS) entry which is preliminary data.</text>
</comment>
<organism evidence="9 10">
    <name type="scientific">Herbihabitans rhizosphaerae</name>
    <dbReference type="NCBI Taxonomy" id="1872711"/>
    <lineage>
        <taxon>Bacteria</taxon>
        <taxon>Bacillati</taxon>
        <taxon>Actinomycetota</taxon>
        <taxon>Actinomycetes</taxon>
        <taxon>Pseudonocardiales</taxon>
        <taxon>Pseudonocardiaceae</taxon>
        <taxon>Herbihabitans</taxon>
    </lineage>
</organism>
<dbReference type="PANTHER" id="PTHR35794:SF2">
    <property type="entry name" value="CELL DIVISION PROTEIN DIVIVA"/>
    <property type="match status" value="1"/>
</dbReference>
<evidence type="ECO:0000256" key="5">
    <source>
        <dbReference type="ARBA" id="ARBA00022618"/>
    </source>
</evidence>
<protein>
    <recommendedName>
        <fullName evidence="3">Cell wall synthesis protein Wag31</fullName>
    </recommendedName>
    <alternativeName>
        <fullName evidence="8">Antigen 84</fullName>
    </alternativeName>
</protein>
<accession>A0A4Q7KUX8</accession>
<evidence type="ECO:0000256" key="3">
    <source>
        <dbReference type="ARBA" id="ARBA00018787"/>
    </source>
</evidence>
<comment type="similarity">
    <text evidence="2">Belongs to the DivIVA family.</text>
</comment>
<evidence type="ECO:0000256" key="7">
    <source>
        <dbReference type="ARBA" id="ARBA00023306"/>
    </source>
</evidence>
<proteinExistence type="inferred from homology"/>
<name>A0A4Q7KUX8_9PSEU</name>
<dbReference type="EMBL" id="SGWQ01000003">
    <property type="protein sequence ID" value="RZS40808.1"/>
    <property type="molecule type" value="Genomic_DNA"/>
</dbReference>
<dbReference type="PANTHER" id="PTHR35794">
    <property type="entry name" value="CELL DIVISION PROTEIN DIVIVA"/>
    <property type="match status" value="1"/>
</dbReference>
<keyword evidence="6" id="KW-0175">Coiled coil</keyword>
<dbReference type="AlphaFoldDB" id="A0A4Q7KUX8"/>
<dbReference type="RefSeq" id="WP_130344337.1">
    <property type="nucleotide sequence ID" value="NZ_SGWQ01000003.1"/>
</dbReference>
<dbReference type="GO" id="GO:0005737">
    <property type="term" value="C:cytoplasm"/>
    <property type="evidence" value="ECO:0007669"/>
    <property type="project" value="UniProtKB-SubCell"/>
</dbReference>
<keyword evidence="10" id="KW-1185">Reference proteome</keyword>
<dbReference type="Proteomes" id="UP000294257">
    <property type="component" value="Unassembled WGS sequence"/>
</dbReference>